<dbReference type="AlphaFoldDB" id="A0A9P5Q1E3"/>
<keyword evidence="3" id="KW-1185">Reference proteome</keyword>
<reference evidence="2" key="1">
    <citation type="submission" date="2020-11" db="EMBL/GenBank/DDBJ databases">
        <authorList>
            <consortium name="DOE Joint Genome Institute"/>
            <person name="Ahrendt S."/>
            <person name="Riley R."/>
            <person name="Andreopoulos W."/>
            <person name="Labutti K."/>
            <person name="Pangilinan J."/>
            <person name="Ruiz-Duenas F.J."/>
            <person name="Barrasa J.M."/>
            <person name="Sanchez-Garcia M."/>
            <person name="Camarero S."/>
            <person name="Miyauchi S."/>
            <person name="Serrano A."/>
            <person name="Linde D."/>
            <person name="Babiker R."/>
            <person name="Drula E."/>
            <person name="Ayuso-Fernandez I."/>
            <person name="Pacheco R."/>
            <person name="Padilla G."/>
            <person name="Ferreira P."/>
            <person name="Barriuso J."/>
            <person name="Kellner H."/>
            <person name="Castanera R."/>
            <person name="Alfaro M."/>
            <person name="Ramirez L."/>
            <person name="Pisabarro A.G."/>
            <person name="Kuo A."/>
            <person name="Tritt A."/>
            <person name="Lipzen A."/>
            <person name="He G."/>
            <person name="Yan M."/>
            <person name="Ng V."/>
            <person name="Cullen D."/>
            <person name="Martin F."/>
            <person name="Rosso M.-N."/>
            <person name="Henrissat B."/>
            <person name="Hibbett D."/>
            <person name="Martinez A.T."/>
            <person name="Grigoriev I.V."/>
        </authorList>
    </citation>
    <scope>NUCLEOTIDE SEQUENCE</scope>
    <source>
        <strain evidence="2">AH 40177</strain>
    </source>
</reference>
<comment type="caution">
    <text evidence="2">The sequence shown here is derived from an EMBL/GenBank/DDBJ whole genome shotgun (WGS) entry which is preliminary data.</text>
</comment>
<dbReference type="Proteomes" id="UP000772434">
    <property type="component" value="Unassembled WGS sequence"/>
</dbReference>
<accession>A0A9P5Q1E3</accession>
<evidence type="ECO:0000256" key="1">
    <source>
        <dbReference type="SAM" id="MobiDB-lite"/>
    </source>
</evidence>
<gene>
    <name evidence="2" type="ORF">BDP27DRAFT_1442992</name>
</gene>
<proteinExistence type="predicted"/>
<evidence type="ECO:0000313" key="2">
    <source>
        <dbReference type="EMBL" id="KAF9076341.1"/>
    </source>
</evidence>
<organism evidence="2 3">
    <name type="scientific">Rhodocollybia butyracea</name>
    <dbReference type="NCBI Taxonomy" id="206335"/>
    <lineage>
        <taxon>Eukaryota</taxon>
        <taxon>Fungi</taxon>
        <taxon>Dikarya</taxon>
        <taxon>Basidiomycota</taxon>
        <taxon>Agaricomycotina</taxon>
        <taxon>Agaricomycetes</taxon>
        <taxon>Agaricomycetidae</taxon>
        <taxon>Agaricales</taxon>
        <taxon>Marasmiineae</taxon>
        <taxon>Omphalotaceae</taxon>
        <taxon>Rhodocollybia</taxon>
    </lineage>
</organism>
<feature type="compositionally biased region" description="Basic and acidic residues" evidence="1">
    <location>
        <begin position="150"/>
        <end position="159"/>
    </location>
</feature>
<dbReference type="EMBL" id="JADNRY010000007">
    <property type="protein sequence ID" value="KAF9076341.1"/>
    <property type="molecule type" value="Genomic_DNA"/>
</dbReference>
<protein>
    <submittedName>
        <fullName evidence="2">Uncharacterized protein</fullName>
    </submittedName>
</protein>
<feature type="region of interest" description="Disordered" evidence="1">
    <location>
        <begin position="144"/>
        <end position="177"/>
    </location>
</feature>
<name>A0A9P5Q1E3_9AGAR</name>
<evidence type="ECO:0000313" key="3">
    <source>
        <dbReference type="Proteomes" id="UP000772434"/>
    </source>
</evidence>
<sequence>MPPKQMLDDDKFRQIEYMTPLESPLKPDCKDLSQEPYDPLSMAYYSATGGSLCTGDLKCYGYVVTSHSGIKFVTQASTEAEALAYYIAFLKNFAPAREWMKQLSLRKDEPYRWPSFAVKSVIKDIKDAERGAAKAAAKAAKASAKAAKAGADKDVSTGDKRKRPLQDVGAIEDHRKV</sequence>